<name>A0A9K3ITC9_HELAN</name>
<dbReference type="Pfam" id="PF00954">
    <property type="entry name" value="S_locus_glycop"/>
    <property type="match status" value="1"/>
</dbReference>
<organism evidence="4 5">
    <name type="scientific">Helianthus annuus</name>
    <name type="common">Common sunflower</name>
    <dbReference type="NCBI Taxonomy" id="4232"/>
    <lineage>
        <taxon>Eukaryota</taxon>
        <taxon>Viridiplantae</taxon>
        <taxon>Streptophyta</taxon>
        <taxon>Embryophyta</taxon>
        <taxon>Tracheophyta</taxon>
        <taxon>Spermatophyta</taxon>
        <taxon>Magnoliopsida</taxon>
        <taxon>eudicotyledons</taxon>
        <taxon>Gunneridae</taxon>
        <taxon>Pentapetalae</taxon>
        <taxon>asterids</taxon>
        <taxon>campanulids</taxon>
        <taxon>Asterales</taxon>
        <taxon>Asteraceae</taxon>
        <taxon>Asteroideae</taxon>
        <taxon>Heliantheae alliance</taxon>
        <taxon>Heliantheae</taxon>
        <taxon>Helianthus</taxon>
    </lineage>
</organism>
<dbReference type="EMBL" id="MNCJ02000321">
    <property type="protein sequence ID" value="KAF5802394.1"/>
    <property type="molecule type" value="Genomic_DNA"/>
</dbReference>
<dbReference type="PANTHER" id="PTHR32444">
    <property type="entry name" value="BULB-TYPE LECTIN DOMAIN-CONTAINING PROTEIN"/>
    <property type="match status" value="1"/>
</dbReference>
<protein>
    <submittedName>
        <fullName evidence="4">Non-specific serine/threonine protein kinase</fullName>
        <ecNumber evidence="4">2.7.11.1</ecNumber>
    </submittedName>
</protein>
<dbReference type="GO" id="GO:0004674">
    <property type="term" value="F:protein serine/threonine kinase activity"/>
    <property type="evidence" value="ECO:0007669"/>
    <property type="project" value="UniProtKB-KW"/>
</dbReference>
<evidence type="ECO:0000313" key="5">
    <source>
        <dbReference type="Proteomes" id="UP000215914"/>
    </source>
</evidence>
<keyword evidence="4" id="KW-0808">Transferase</keyword>
<gene>
    <name evidence="4" type="ORF">HanXRQr2_Chr06g0259011</name>
</gene>
<proteinExistence type="predicted"/>
<reference evidence="4" key="1">
    <citation type="journal article" date="2017" name="Nature">
        <title>The sunflower genome provides insights into oil metabolism, flowering and Asterid evolution.</title>
        <authorList>
            <person name="Badouin H."/>
            <person name="Gouzy J."/>
            <person name="Grassa C.J."/>
            <person name="Murat F."/>
            <person name="Staton S.E."/>
            <person name="Cottret L."/>
            <person name="Lelandais-Briere C."/>
            <person name="Owens G.L."/>
            <person name="Carrere S."/>
            <person name="Mayjonade B."/>
            <person name="Legrand L."/>
            <person name="Gill N."/>
            <person name="Kane N.C."/>
            <person name="Bowers J.E."/>
            <person name="Hubner S."/>
            <person name="Bellec A."/>
            <person name="Berard A."/>
            <person name="Berges H."/>
            <person name="Blanchet N."/>
            <person name="Boniface M.C."/>
            <person name="Brunel D."/>
            <person name="Catrice O."/>
            <person name="Chaidir N."/>
            <person name="Claudel C."/>
            <person name="Donnadieu C."/>
            <person name="Faraut T."/>
            <person name="Fievet G."/>
            <person name="Helmstetter N."/>
            <person name="King M."/>
            <person name="Knapp S.J."/>
            <person name="Lai Z."/>
            <person name="Le Paslier M.C."/>
            <person name="Lippi Y."/>
            <person name="Lorenzon L."/>
            <person name="Mandel J.R."/>
            <person name="Marage G."/>
            <person name="Marchand G."/>
            <person name="Marquand E."/>
            <person name="Bret-Mestries E."/>
            <person name="Morien E."/>
            <person name="Nambeesan S."/>
            <person name="Nguyen T."/>
            <person name="Pegot-Espagnet P."/>
            <person name="Pouilly N."/>
            <person name="Raftis F."/>
            <person name="Sallet E."/>
            <person name="Schiex T."/>
            <person name="Thomas J."/>
            <person name="Vandecasteele C."/>
            <person name="Vares D."/>
            <person name="Vear F."/>
            <person name="Vautrin S."/>
            <person name="Crespi M."/>
            <person name="Mangin B."/>
            <person name="Burke J.M."/>
            <person name="Salse J."/>
            <person name="Munos S."/>
            <person name="Vincourt P."/>
            <person name="Rieseberg L.H."/>
            <person name="Langlade N.B."/>
        </authorList>
    </citation>
    <scope>NUCLEOTIDE SEQUENCE</scope>
    <source>
        <tissue evidence="4">Leaves</tissue>
    </source>
</reference>
<dbReference type="Proteomes" id="UP000215914">
    <property type="component" value="Unassembled WGS sequence"/>
</dbReference>
<keyword evidence="2" id="KW-1015">Disulfide bond</keyword>
<dbReference type="EC" id="2.7.11.1" evidence="4"/>
<dbReference type="AlphaFoldDB" id="A0A9K3ITC9"/>
<feature type="domain" description="S-locus glycoprotein" evidence="3">
    <location>
        <begin position="5"/>
        <end position="78"/>
    </location>
</feature>
<dbReference type="InterPro" id="IPR000858">
    <property type="entry name" value="S_locus_glycoprot_dom"/>
</dbReference>
<evidence type="ECO:0000259" key="3">
    <source>
        <dbReference type="Pfam" id="PF00954"/>
    </source>
</evidence>
<evidence type="ECO:0000313" key="4">
    <source>
        <dbReference type="EMBL" id="KAF5802394.1"/>
    </source>
</evidence>
<dbReference type="PANTHER" id="PTHR32444:SF183">
    <property type="entry name" value="APPLE DOMAIN-CONTAINING PROTEIN"/>
    <property type="match status" value="1"/>
</dbReference>
<comment type="caution">
    <text evidence="4">The sequence shown here is derived from an EMBL/GenBank/DDBJ whole genome shotgun (WGS) entry which is preliminary data.</text>
</comment>
<keyword evidence="4" id="KW-0418">Kinase</keyword>
<sequence length="119" mass="13450">MVINETLVAFTFNLINISVVSRLTLISSGEVQRSVWVEDAKHWQLMVRLPKDICDSYNICGAYGSWSTVKTQRCLCLDEPKFVPRNSKGWEDADWSGGCMRRTSLDCENGPKGMRSSMP</sequence>
<keyword evidence="5" id="KW-1185">Reference proteome</keyword>
<evidence type="ECO:0000256" key="2">
    <source>
        <dbReference type="ARBA" id="ARBA00023157"/>
    </source>
</evidence>
<accession>A0A9K3ITC9</accession>
<keyword evidence="1" id="KW-0732">Signal</keyword>
<evidence type="ECO:0000256" key="1">
    <source>
        <dbReference type="ARBA" id="ARBA00022729"/>
    </source>
</evidence>
<dbReference type="Gramene" id="mRNA:HanXRQr2_Chr06g0259011">
    <property type="protein sequence ID" value="CDS:HanXRQr2_Chr06g0259011.1"/>
    <property type="gene ID" value="HanXRQr2_Chr06g0259011"/>
</dbReference>
<keyword evidence="4" id="KW-0723">Serine/threonine-protein kinase</keyword>
<dbReference type="GO" id="GO:0048544">
    <property type="term" value="P:recognition of pollen"/>
    <property type="evidence" value="ECO:0007669"/>
    <property type="project" value="InterPro"/>
</dbReference>
<reference evidence="4" key="2">
    <citation type="submission" date="2020-06" db="EMBL/GenBank/DDBJ databases">
        <title>Helianthus annuus Genome sequencing and assembly Release 2.</title>
        <authorList>
            <person name="Gouzy J."/>
            <person name="Langlade N."/>
            <person name="Munos S."/>
        </authorList>
    </citation>
    <scope>NUCLEOTIDE SEQUENCE</scope>
    <source>
        <tissue evidence="4">Leaves</tissue>
    </source>
</reference>